<reference evidence="2 3" key="1">
    <citation type="submission" date="2016-10" db="EMBL/GenBank/DDBJ databases">
        <title>Comparative genomics of Bacillus thuringiensis reveals a path to pathogens against multiple invertebrate hosts.</title>
        <authorList>
            <person name="Zheng J."/>
            <person name="Gao Q."/>
            <person name="Liu H."/>
            <person name="Peng D."/>
            <person name="Ruan L."/>
            <person name="Sun M."/>
        </authorList>
    </citation>
    <scope>NUCLEOTIDE SEQUENCE [LARGE SCALE GENOMIC DNA]</scope>
    <source>
        <strain evidence="2">BGSC 4AU1</strain>
    </source>
</reference>
<evidence type="ECO:0000259" key="1">
    <source>
        <dbReference type="PROSITE" id="PS51178"/>
    </source>
</evidence>
<name>A0A9X6LMQ7_BACUH</name>
<evidence type="ECO:0000313" key="2">
    <source>
        <dbReference type="EMBL" id="OUB50101.1"/>
    </source>
</evidence>
<accession>A0A9X6LMQ7</accession>
<gene>
    <name evidence="2" type="ORF">BK716_15450</name>
</gene>
<dbReference type="AlphaFoldDB" id="A0A9X6LMQ7"/>
<comment type="caution">
    <text evidence="2">The sequence shown here is derived from an EMBL/GenBank/DDBJ whole genome shotgun (WGS) entry which is preliminary data.</text>
</comment>
<protein>
    <recommendedName>
        <fullName evidence="1">PASTA domain-containing protein</fullName>
    </recommendedName>
</protein>
<feature type="domain" description="PASTA" evidence="1">
    <location>
        <begin position="353"/>
        <end position="422"/>
    </location>
</feature>
<evidence type="ECO:0000313" key="3">
    <source>
        <dbReference type="Proteomes" id="UP000194816"/>
    </source>
</evidence>
<dbReference type="EMBL" id="MOOK01000131">
    <property type="protein sequence ID" value="OUB50101.1"/>
    <property type="molecule type" value="Genomic_DNA"/>
</dbReference>
<organism evidence="2 3">
    <name type="scientific">Bacillus thuringiensis subsp. higo</name>
    <dbReference type="NCBI Taxonomy" id="132266"/>
    <lineage>
        <taxon>Bacteria</taxon>
        <taxon>Bacillati</taxon>
        <taxon>Bacillota</taxon>
        <taxon>Bacilli</taxon>
        <taxon>Bacillales</taxon>
        <taxon>Bacillaceae</taxon>
        <taxon>Bacillus</taxon>
        <taxon>Bacillus cereus group</taxon>
    </lineage>
</organism>
<dbReference type="PROSITE" id="PS51178">
    <property type="entry name" value="PASTA"/>
    <property type="match status" value="1"/>
</dbReference>
<dbReference type="RefSeq" id="WP_176328047.1">
    <property type="nucleotide sequence ID" value="NZ_MOOK01000131.1"/>
</dbReference>
<proteinExistence type="predicted"/>
<dbReference type="Pfam" id="PF03793">
    <property type="entry name" value="PASTA"/>
    <property type="match status" value="1"/>
</dbReference>
<dbReference type="InterPro" id="IPR005543">
    <property type="entry name" value="PASTA_dom"/>
</dbReference>
<dbReference type="CDD" id="cd06577">
    <property type="entry name" value="PASTA_pknB"/>
    <property type="match status" value="1"/>
</dbReference>
<dbReference type="Proteomes" id="UP000194816">
    <property type="component" value="Unassembled WGS sequence"/>
</dbReference>
<dbReference type="Gene3D" id="3.30.10.20">
    <property type="match status" value="1"/>
</dbReference>
<sequence>MPQIYFKEFNNEEIGMGFNSQSGIVVGTALDIGEITENKVTPGMQVHSEITIVNSHEELMDKLGMSFEAQGRYSAFSSSFKAEFSESSSYNTTSTFLIARCIVTNSFIRGRNFRVKPEAEALLKSNRFNEFHTAFGDSFVRGLQTGGEYYCIIRITSIDIKTQSKLAATLKAEFSGLVAGGSFKSEYSKVNMSSFTKSEYTATMYQRGGKGEQITPVVEINEALNRYKHFPIFALQNPVGYETEIASYNTIPLPLPTHEEQENFNLALRDAREKKLYYIQKKNDLEFASRNQEFFENIPDNEIIQEAIITYIRLSAAVMDYGIRLSRGEIKPPTLFVPPLKEPAPIKLKRVKLPDLVTIPYVENMELAEAVHLLKEKGLNSTFRPSNHIHMQEPVVKKVVTQEPKAGKEVPIGSLIKLVFVYEKPVRNENFNEILWKQPLDIYYAVCRQIPHYAHSPFYHPYYYYSGPVNAHSHVHYSPCRTVFYPYFILGTFY</sequence>